<evidence type="ECO:0000313" key="3">
    <source>
        <dbReference type="Proteomes" id="UP000224634"/>
    </source>
</evidence>
<dbReference type="CDD" id="cd06558">
    <property type="entry name" value="crotonase-like"/>
    <property type="match status" value="1"/>
</dbReference>
<dbReference type="InterPro" id="IPR051053">
    <property type="entry name" value="ECH/Chromodomain_protein"/>
</dbReference>
<dbReference type="OrthoDB" id="2018133at2759"/>
<gene>
    <name evidence="2" type="ORF">AJ80_01982</name>
</gene>
<dbReference type="Proteomes" id="UP000224634">
    <property type="component" value="Unassembled WGS sequence"/>
</dbReference>
<dbReference type="InterPro" id="IPR001753">
    <property type="entry name" value="Enoyl-CoA_hydra/iso"/>
</dbReference>
<dbReference type="Gene3D" id="3.90.226.10">
    <property type="entry name" value="2-enoyl-CoA Hydratase, Chain A, domain 1"/>
    <property type="match status" value="1"/>
</dbReference>
<sequence>MARPMPLEIPTSYSSLSLQRIALSHVPASSKTATPVILLTLNRPEKNNAFEDTMMQEIESVYRLFDLDERVKVIVFTGAGKMFCAGWDLELGFPGGNTSKTGTGNTIKEKDQEHRDSGGRAVLAIHRCRKPTIMAVNGHAAGIGATIQLPAVIRIATASAKIGFVFSRRGVVMEACSSYFLPRLIGLSRALHLTTTGLTCPASDPLLRELYSEIVPTPQKCIERALEIADDIAKNTSLLSSYLMKEMMYRDMGSAEGQHLLDSRIISAMYGGPDNVEGVKSFFEKRPGKFTSTLEENAPGCYPWWQEVNTASKAQVAGKSKM</sequence>
<dbReference type="PANTHER" id="PTHR43684">
    <property type="match status" value="1"/>
</dbReference>
<evidence type="ECO:0000256" key="1">
    <source>
        <dbReference type="ARBA" id="ARBA00005254"/>
    </source>
</evidence>
<dbReference type="SUPFAM" id="SSF52096">
    <property type="entry name" value="ClpP/crotonase"/>
    <property type="match status" value="1"/>
</dbReference>
<proteinExistence type="inferred from homology"/>
<dbReference type="PANTHER" id="PTHR43684:SF4">
    <property type="entry name" value="ENOYL-COA HYDRATASE_ISOMERASE FAMILY PROTEIN (AFU_ORTHOLOGUE AFUA_1G01890)"/>
    <property type="match status" value="1"/>
</dbReference>
<dbReference type="AlphaFoldDB" id="A0A2B7YRV8"/>
<dbReference type="EMBL" id="PDNA01000018">
    <property type="protein sequence ID" value="PGH23920.1"/>
    <property type="molecule type" value="Genomic_DNA"/>
</dbReference>
<accession>A0A2B7YRV8</accession>
<protein>
    <recommendedName>
        <fullName evidence="4">Enoyl-CoA hydratase</fullName>
    </recommendedName>
</protein>
<reference evidence="2 3" key="1">
    <citation type="submission" date="2017-10" db="EMBL/GenBank/DDBJ databases">
        <title>Comparative genomics in systemic dimorphic fungi from Ajellomycetaceae.</title>
        <authorList>
            <person name="Munoz J.F."/>
            <person name="Mcewen J.G."/>
            <person name="Clay O.K."/>
            <person name="Cuomo C.A."/>
        </authorList>
    </citation>
    <scope>NUCLEOTIDE SEQUENCE [LARGE SCALE GENOMIC DNA]</scope>
    <source>
        <strain evidence="2 3">UAMH7299</strain>
    </source>
</reference>
<dbReference type="STRING" id="1447883.A0A2B7YRV8"/>
<keyword evidence="3" id="KW-1185">Reference proteome</keyword>
<name>A0A2B7YRV8_POLH7</name>
<comment type="similarity">
    <text evidence="1">Belongs to the enoyl-CoA hydratase/isomerase family.</text>
</comment>
<evidence type="ECO:0008006" key="4">
    <source>
        <dbReference type="Google" id="ProtNLM"/>
    </source>
</evidence>
<organism evidence="2 3">
    <name type="scientific">Polytolypa hystricis (strain UAMH7299)</name>
    <dbReference type="NCBI Taxonomy" id="1447883"/>
    <lineage>
        <taxon>Eukaryota</taxon>
        <taxon>Fungi</taxon>
        <taxon>Dikarya</taxon>
        <taxon>Ascomycota</taxon>
        <taxon>Pezizomycotina</taxon>
        <taxon>Eurotiomycetes</taxon>
        <taxon>Eurotiomycetidae</taxon>
        <taxon>Onygenales</taxon>
        <taxon>Onygenales incertae sedis</taxon>
        <taxon>Polytolypa</taxon>
    </lineage>
</organism>
<comment type="caution">
    <text evidence="2">The sequence shown here is derived from an EMBL/GenBank/DDBJ whole genome shotgun (WGS) entry which is preliminary data.</text>
</comment>
<dbReference type="Pfam" id="PF00378">
    <property type="entry name" value="ECH_1"/>
    <property type="match status" value="1"/>
</dbReference>
<dbReference type="InterPro" id="IPR029045">
    <property type="entry name" value="ClpP/crotonase-like_dom_sf"/>
</dbReference>
<evidence type="ECO:0000313" key="2">
    <source>
        <dbReference type="EMBL" id="PGH23920.1"/>
    </source>
</evidence>